<gene>
    <name evidence="2" type="primary">Acey_s0242.g3436</name>
    <name evidence="2" type="ORF">Y032_0242g3436</name>
</gene>
<organism evidence="2 3">
    <name type="scientific">Ancylostoma ceylanicum</name>
    <dbReference type="NCBI Taxonomy" id="53326"/>
    <lineage>
        <taxon>Eukaryota</taxon>
        <taxon>Metazoa</taxon>
        <taxon>Ecdysozoa</taxon>
        <taxon>Nematoda</taxon>
        <taxon>Chromadorea</taxon>
        <taxon>Rhabditida</taxon>
        <taxon>Rhabditina</taxon>
        <taxon>Rhabditomorpha</taxon>
        <taxon>Strongyloidea</taxon>
        <taxon>Ancylostomatidae</taxon>
        <taxon>Ancylostomatinae</taxon>
        <taxon>Ancylostoma</taxon>
    </lineage>
</organism>
<evidence type="ECO:0000313" key="3">
    <source>
        <dbReference type="Proteomes" id="UP000024635"/>
    </source>
</evidence>
<comment type="caution">
    <text evidence="2">The sequence shown here is derived from an EMBL/GenBank/DDBJ whole genome shotgun (WGS) entry which is preliminary data.</text>
</comment>
<keyword evidence="3" id="KW-1185">Reference proteome</keyword>
<evidence type="ECO:0000313" key="2">
    <source>
        <dbReference type="EMBL" id="EYB88754.1"/>
    </source>
</evidence>
<evidence type="ECO:0000256" key="1">
    <source>
        <dbReference type="SAM" id="SignalP"/>
    </source>
</evidence>
<accession>A0A016SEM4</accession>
<sequence>MPLIVRNCFVLLLRFLRRPHVADAYHYSRNTVHNRFADVLLRGCEQLSAKESALNQDEQECIGDQSWACELLRSQTENYIWEGSPRCMVIVFGYTQKFSSLGM</sequence>
<name>A0A016SEM4_9BILA</name>
<dbReference type="EMBL" id="JARK01001578">
    <property type="protein sequence ID" value="EYB88754.1"/>
    <property type="molecule type" value="Genomic_DNA"/>
</dbReference>
<feature type="signal peptide" evidence="1">
    <location>
        <begin position="1"/>
        <end position="24"/>
    </location>
</feature>
<proteinExistence type="predicted"/>
<protein>
    <submittedName>
        <fullName evidence="2">Uncharacterized protein</fullName>
    </submittedName>
</protein>
<keyword evidence="1" id="KW-0732">Signal</keyword>
<dbReference type="Proteomes" id="UP000024635">
    <property type="component" value="Unassembled WGS sequence"/>
</dbReference>
<reference evidence="3" key="1">
    <citation type="journal article" date="2015" name="Nat. Genet.">
        <title>The genome and transcriptome of the zoonotic hookworm Ancylostoma ceylanicum identify infection-specific gene families.</title>
        <authorList>
            <person name="Schwarz E.M."/>
            <person name="Hu Y."/>
            <person name="Antoshechkin I."/>
            <person name="Miller M.M."/>
            <person name="Sternberg P.W."/>
            <person name="Aroian R.V."/>
        </authorList>
    </citation>
    <scope>NUCLEOTIDE SEQUENCE</scope>
    <source>
        <strain evidence="3">HY135</strain>
    </source>
</reference>
<feature type="chain" id="PRO_5001486330" evidence="1">
    <location>
        <begin position="25"/>
        <end position="103"/>
    </location>
</feature>
<dbReference type="AlphaFoldDB" id="A0A016SEM4"/>